<gene>
    <name evidence="6" type="primary">hslR</name>
    <name evidence="6" type="ordered locus">CJA_0309</name>
</gene>
<evidence type="ECO:0000256" key="1">
    <source>
        <dbReference type="ARBA" id="ARBA00008396"/>
    </source>
</evidence>
<dbReference type="STRING" id="498211.CJA_0309"/>
<dbReference type="PIRSF" id="PIRSF016821">
    <property type="entry name" value="HSP15"/>
    <property type="match status" value="1"/>
</dbReference>
<dbReference type="SUPFAM" id="SSF55174">
    <property type="entry name" value="Alpha-L RNA-binding motif"/>
    <property type="match status" value="1"/>
</dbReference>
<organism evidence="6 7">
    <name type="scientific">Cellvibrio japonicus (strain Ueda107)</name>
    <name type="common">Pseudomonas fluorescens subsp. cellulosa</name>
    <dbReference type="NCBI Taxonomy" id="498211"/>
    <lineage>
        <taxon>Bacteria</taxon>
        <taxon>Pseudomonadati</taxon>
        <taxon>Pseudomonadota</taxon>
        <taxon>Gammaproteobacteria</taxon>
        <taxon>Cellvibrionales</taxon>
        <taxon>Cellvibrionaceae</taxon>
        <taxon>Cellvibrio</taxon>
    </lineage>
</organism>
<evidence type="ECO:0000256" key="4">
    <source>
        <dbReference type="PIRNR" id="PIRNR016821"/>
    </source>
</evidence>
<evidence type="ECO:0000259" key="5">
    <source>
        <dbReference type="SMART" id="SM00363"/>
    </source>
</evidence>
<dbReference type="InterPro" id="IPR036986">
    <property type="entry name" value="S4_RNA-bd_sf"/>
</dbReference>
<dbReference type="GO" id="GO:0043023">
    <property type="term" value="F:ribosomal large subunit binding"/>
    <property type="evidence" value="ECO:0007669"/>
    <property type="project" value="InterPro"/>
</dbReference>
<dbReference type="Proteomes" id="UP000001036">
    <property type="component" value="Chromosome"/>
</dbReference>
<comment type="similarity">
    <text evidence="1 4">Belongs to the HSP15 family.</text>
</comment>
<keyword evidence="6" id="KW-0346">Stress response</keyword>
<dbReference type="GO" id="GO:0003727">
    <property type="term" value="F:single-stranded RNA binding"/>
    <property type="evidence" value="ECO:0007669"/>
    <property type="project" value="InterPro"/>
</dbReference>
<dbReference type="InterPro" id="IPR002942">
    <property type="entry name" value="S4_RNA-bd"/>
</dbReference>
<name>B3PHB2_CELJU</name>
<evidence type="ECO:0000313" key="7">
    <source>
        <dbReference type="Proteomes" id="UP000001036"/>
    </source>
</evidence>
<dbReference type="InterPro" id="IPR025708">
    <property type="entry name" value="HSP15"/>
</dbReference>
<proteinExistence type="inferred from homology"/>
<reference evidence="6 7" key="1">
    <citation type="journal article" date="2008" name="J. Bacteriol.">
        <title>Insights into plant cell wall degradation from the genome sequence of the soil bacterium Cellvibrio japonicus.</title>
        <authorList>
            <person name="Deboy R.T."/>
            <person name="Mongodin E.F."/>
            <person name="Fouts D.E."/>
            <person name="Tailford L.E."/>
            <person name="Khouri H."/>
            <person name="Emerson J.B."/>
            <person name="Mohamoud Y."/>
            <person name="Watkins K."/>
            <person name="Henrissat B."/>
            <person name="Gilbert H.J."/>
            <person name="Nelson K.E."/>
        </authorList>
    </citation>
    <scope>NUCLEOTIDE SEQUENCE [LARGE SCALE GENOMIC DNA]</scope>
    <source>
        <strain evidence="6 7">Ueda107</strain>
    </source>
</reference>
<feature type="domain" description="RNA-binding S4" evidence="5">
    <location>
        <begin position="21"/>
        <end position="84"/>
    </location>
</feature>
<evidence type="ECO:0000313" key="6">
    <source>
        <dbReference type="EMBL" id="ACE82910.1"/>
    </source>
</evidence>
<dbReference type="AlphaFoldDB" id="B3PHB2"/>
<dbReference type="Gene3D" id="3.10.290.10">
    <property type="entry name" value="RNA-binding S4 domain"/>
    <property type="match status" value="1"/>
</dbReference>
<keyword evidence="2 4" id="KW-0694">RNA-binding</keyword>
<sequence length="149" mass="17345">MHRFMSKQKHTLEDDADDDKIRIDKWLWAARFFKTRSLAKQAIDGGKIHCDGQRIKASKEVTIGLVLNIRQDWDEKTVVVKALSDQRRGAPEAALLYAETEASVALREKRRLERKAGLGAFIVSDHRPNKKERRQIHRFQRINLLDNED</sequence>
<dbReference type="Pfam" id="PF01479">
    <property type="entry name" value="S4"/>
    <property type="match status" value="1"/>
</dbReference>
<dbReference type="GO" id="GO:0034605">
    <property type="term" value="P:cellular response to heat"/>
    <property type="evidence" value="ECO:0007669"/>
    <property type="project" value="InterPro"/>
</dbReference>
<keyword evidence="3 4" id="KW-0238">DNA-binding</keyword>
<dbReference type="EMBL" id="CP000934">
    <property type="protein sequence ID" value="ACE82910.1"/>
    <property type="molecule type" value="Genomic_DNA"/>
</dbReference>
<dbReference type="eggNOG" id="COG1188">
    <property type="taxonomic scope" value="Bacteria"/>
</dbReference>
<evidence type="ECO:0000256" key="3">
    <source>
        <dbReference type="ARBA" id="ARBA00023125"/>
    </source>
</evidence>
<dbReference type="HOGENOM" id="CLU_101003_2_1_6"/>
<protein>
    <recommendedName>
        <fullName evidence="4">Heat shock protein 15</fullName>
    </recommendedName>
</protein>
<dbReference type="SMART" id="SM00363">
    <property type="entry name" value="S4"/>
    <property type="match status" value="1"/>
</dbReference>
<dbReference type="GO" id="GO:0003677">
    <property type="term" value="F:DNA binding"/>
    <property type="evidence" value="ECO:0007669"/>
    <property type="project" value="UniProtKB-KW"/>
</dbReference>
<dbReference type="PROSITE" id="PS50889">
    <property type="entry name" value="S4"/>
    <property type="match status" value="1"/>
</dbReference>
<dbReference type="KEGG" id="cja:CJA_0309"/>
<keyword evidence="7" id="KW-1185">Reference proteome</keyword>
<accession>B3PHB2</accession>
<dbReference type="CDD" id="cd00165">
    <property type="entry name" value="S4"/>
    <property type="match status" value="1"/>
</dbReference>
<evidence type="ECO:0000256" key="2">
    <source>
        <dbReference type="ARBA" id="ARBA00022884"/>
    </source>
</evidence>